<sequence>MWIKKFKVTQKLKGTNKYQPSIKIDVFSDTGKLPGTTVTLDWITQKGRSGTTKPKTTNRKGVVKIKLKKYKLADVITVTMNQIEQTDFEYNGAKNVKYENDCRLFSTECPDITIVQSEQD</sequence>
<proteinExistence type="predicted"/>
<name>A0A7S0CHV1_9STRA</name>
<dbReference type="AlphaFoldDB" id="A0A7S0CHV1"/>
<dbReference type="EMBL" id="HBEL01043341">
    <property type="protein sequence ID" value="CAD8424037.1"/>
    <property type="molecule type" value="Transcribed_RNA"/>
</dbReference>
<evidence type="ECO:0000313" key="1">
    <source>
        <dbReference type="EMBL" id="CAD8424037.1"/>
    </source>
</evidence>
<reference evidence="1" key="1">
    <citation type="submission" date="2021-01" db="EMBL/GenBank/DDBJ databases">
        <authorList>
            <person name="Corre E."/>
            <person name="Pelletier E."/>
            <person name="Niang G."/>
            <person name="Scheremetjew M."/>
            <person name="Finn R."/>
            <person name="Kale V."/>
            <person name="Holt S."/>
            <person name="Cochrane G."/>
            <person name="Meng A."/>
            <person name="Brown T."/>
            <person name="Cohen L."/>
        </authorList>
    </citation>
    <scope>NUCLEOTIDE SEQUENCE</scope>
    <source>
        <strain evidence="1">CCAP1064/1</strain>
    </source>
</reference>
<organism evidence="1">
    <name type="scientific">Proboscia inermis</name>
    <dbReference type="NCBI Taxonomy" id="420281"/>
    <lineage>
        <taxon>Eukaryota</taxon>
        <taxon>Sar</taxon>
        <taxon>Stramenopiles</taxon>
        <taxon>Ochrophyta</taxon>
        <taxon>Bacillariophyta</taxon>
        <taxon>Coscinodiscophyceae</taxon>
        <taxon>Rhizosoleniophycidae</taxon>
        <taxon>Rhizosoleniales</taxon>
        <taxon>Rhizosoleniaceae</taxon>
        <taxon>Proboscia</taxon>
    </lineage>
</organism>
<accession>A0A7S0CHV1</accession>
<protein>
    <submittedName>
        <fullName evidence="1">Uncharacterized protein</fullName>
    </submittedName>
</protein>
<gene>
    <name evidence="1" type="ORF">PINE0816_LOCUS20196</name>
</gene>